<organism evidence="1">
    <name type="scientific">Myoviridae sp. ctSBU9</name>
    <dbReference type="NCBI Taxonomy" id="2825107"/>
    <lineage>
        <taxon>Viruses</taxon>
        <taxon>Duplodnaviria</taxon>
        <taxon>Heunggongvirae</taxon>
        <taxon>Uroviricota</taxon>
        <taxon>Caudoviricetes</taxon>
    </lineage>
</organism>
<reference evidence="1" key="1">
    <citation type="journal article" date="2021" name="Proc. Natl. Acad. Sci. U.S.A.">
        <title>A Catalog of Tens of Thousands of Viruses from Human Metagenomes Reveals Hidden Associations with Chronic Diseases.</title>
        <authorList>
            <person name="Tisza M.J."/>
            <person name="Buck C.B."/>
        </authorList>
    </citation>
    <scope>NUCLEOTIDE SEQUENCE</scope>
    <source>
        <strain evidence="1">CtSBU9</strain>
    </source>
</reference>
<name>A0A8S5Q689_9CAUD</name>
<accession>A0A8S5Q689</accession>
<sequence length="100" mass="11205">MAQLDKLTMLQADLNMLNPPPERAAMLEQLLEIAASRITQRGITLEDTPGDAQLQVEYAAWMYKRRTLQAGAQMPEFLRLDLNDRLAHEKMGGSDAGVHL</sequence>
<dbReference type="EMBL" id="BK015579">
    <property type="protein sequence ID" value="DAE14307.1"/>
    <property type="molecule type" value="Genomic_DNA"/>
</dbReference>
<proteinExistence type="predicted"/>
<evidence type="ECO:0000313" key="1">
    <source>
        <dbReference type="EMBL" id="DAE14307.1"/>
    </source>
</evidence>
<protein>
    <submittedName>
        <fullName evidence="1">Uncharacterized protein</fullName>
    </submittedName>
</protein>